<dbReference type="InterPro" id="IPR051531">
    <property type="entry name" value="N-acetyltransferase"/>
</dbReference>
<dbReference type="AlphaFoldDB" id="A0A365Y2S1"/>
<reference evidence="2 3" key="1">
    <citation type="submission" date="2018-05" db="EMBL/GenBank/DDBJ databases">
        <title>Chitinophaga sp. K3CV102501T nov., isolated from isolated from a monsoon evergreen broad-leaved forest soil.</title>
        <authorList>
            <person name="Lv Y."/>
        </authorList>
    </citation>
    <scope>NUCLEOTIDE SEQUENCE [LARGE SCALE GENOMIC DNA]</scope>
    <source>
        <strain evidence="2 3">GDMCC 1.1325</strain>
    </source>
</reference>
<dbReference type="PROSITE" id="PS51186">
    <property type="entry name" value="GNAT"/>
    <property type="match status" value="1"/>
</dbReference>
<dbReference type="SUPFAM" id="SSF55729">
    <property type="entry name" value="Acyl-CoA N-acyltransferases (Nat)"/>
    <property type="match status" value="1"/>
</dbReference>
<dbReference type="Proteomes" id="UP000253410">
    <property type="component" value="Unassembled WGS sequence"/>
</dbReference>
<dbReference type="PANTHER" id="PTHR43792:SF1">
    <property type="entry name" value="N-ACETYLTRANSFERASE DOMAIN-CONTAINING PROTEIN"/>
    <property type="match status" value="1"/>
</dbReference>
<dbReference type="GO" id="GO:0016747">
    <property type="term" value="F:acyltransferase activity, transferring groups other than amino-acyl groups"/>
    <property type="evidence" value="ECO:0007669"/>
    <property type="project" value="InterPro"/>
</dbReference>
<name>A0A365Y2S1_9BACT</name>
<dbReference type="PANTHER" id="PTHR43792">
    <property type="entry name" value="GNAT FAMILY, PUTATIVE (AFU_ORTHOLOGUE AFUA_3G00765)-RELATED-RELATED"/>
    <property type="match status" value="1"/>
</dbReference>
<keyword evidence="3" id="KW-1185">Reference proteome</keyword>
<sequence>MTEILRTKRLIIQPISIADAAFIYTLVNTDAWKRFIGDRHVNTLDDAISYIDRVMENPATDFKVVRRLEDQCRVGIVTLIKRTYLPHHDIGFAFLPLYAGMGYAYEAAYALMEDVKNDPAHTHILATTVPGNERSIHLLEKLGLKFRDTLSLNGEKLLLYRRRF</sequence>
<accession>A0A365Y2S1</accession>
<comment type="caution">
    <text evidence="2">The sequence shown here is derived from an EMBL/GenBank/DDBJ whole genome shotgun (WGS) entry which is preliminary data.</text>
</comment>
<feature type="domain" description="N-acetyltransferase" evidence="1">
    <location>
        <begin position="10"/>
        <end position="164"/>
    </location>
</feature>
<organism evidence="2 3">
    <name type="scientific">Chitinophaga flava</name>
    <dbReference type="NCBI Taxonomy" id="2259036"/>
    <lineage>
        <taxon>Bacteria</taxon>
        <taxon>Pseudomonadati</taxon>
        <taxon>Bacteroidota</taxon>
        <taxon>Chitinophagia</taxon>
        <taxon>Chitinophagales</taxon>
        <taxon>Chitinophagaceae</taxon>
        <taxon>Chitinophaga</taxon>
    </lineage>
</organism>
<dbReference type="OrthoDB" id="9798081at2"/>
<protein>
    <submittedName>
        <fullName evidence="2">GNAT family N-acetyltransferase</fullName>
    </submittedName>
</protein>
<proteinExistence type="predicted"/>
<dbReference type="EMBL" id="QFFJ01000001">
    <property type="protein sequence ID" value="RBL92889.1"/>
    <property type="molecule type" value="Genomic_DNA"/>
</dbReference>
<dbReference type="InterPro" id="IPR016181">
    <property type="entry name" value="Acyl_CoA_acyltransferase"/>
</dbReference>
<evidence type="ECO:0000313" key="2">
    <source>
        <dbReference type="EMBL" id="RBL92889.1"/>
    </source>
</evidence>
<evidence type="ECO:0000259" key="1">
    <source>
        <dbReference type="PROSITE" id="PS51186"/>
    </source>
</evidence>
<dbReference type="RefSeq" id="WP_113615486.1">
    <property type="nucleotide sequence ID" value="NZ_QFFJ01000001.1"/>
</dbReference>
<dbReference type="Pfam" id="PF13302">
    <property type="entry name" value="Acetyltransf_3"/>
    <property type="match status" value="1"/>
</dbReference>
<gene>
    <name evidence="2" type="ORF">DF182_10020</name>
</gene>
<evidence type="ECO:0000313" key="3">
    <source>
        <dbReference type="Proteomes" id="UP000253410"/>
    </source>
</evidence>
<dbReference type="InterPro" id="IPR000182">
    <property type="entry name" value="GNAT_dom"/>
</dbReference>
<keyword evidence="2" id="KW-0808">Transferase</keyword>
<dbReference type="Gene3D" id="3.40.630.30">
    <property type="match status" value="1"/>
</dbReference>